<dbReference type="EMBL" id="JAWDEV010000007">
    <property type="protein sequence ID" value="MDU0269730.1"/>
    <property type="molecule type" value="Genomic_DNA"/>
</dbReference>
<name>A0AAE4LW91_9BACT</name>
<feature type="transmembrane region" description="Helical" evidence="1">
    <location>
        <begin position="12"/>
        <end position="33"/>
    </location>
</feature>
<dbReference type="EMBL" id="JAWDEV010000001">
    <property type="protein sequence ID" value="MDU0269218.1"/>
    <property type="molecule type" value="Genomic_DNA"/>
</dbReference>
<dbReference type="AlphaFoldDB" id="A0AAE4LW91"/>
<dbReference type="EMBL" id="JAWDEV010000011">
    <property type="protein sequence ID" value="MDU0271669.1"/>
    <property type="molecule type" value="Genomic_DNA"/>
</dbReference>
<organism evidence="4 5">
    <name type="scientific">Phocaeicola dorei</name>
    <dbReference type="NCBI Taxonomy" id="357276"/>
    <lineage>
        <taxon>Bacteria</taxon>
        <taxon>Pseudomonadati</taxon>
        <taxon>Bacteroidota</taxon>
        <taxon>Bacteroidia</taxon>
        <taxon>Bacteroidales</taxon>
        <taxon>Bacteroidaceae</taxon>
        <taxon>Phocaeicola</taxon>
    </lineage>
</organism>
<proteinExistence type="predicted"/>
<evidence type="ECO:0000256" key="1">
    <source>
        <dbReference type="SAM" id="Phobius"/>
    </source>
</evidence>
<evidence type="ECO:0000313" key="5">
    <source>
        <dbReference type="Proteomes" id="UP001181086"/>
    </source>
</evidence>
<keyword evidence="1" id="KW-0472">Membrane</keyword>
<keyword evidence="1" id="KW-1133">Transmembrane helix</keyword>
<reference evidence="4" key="1">
    <citation type="submission" date="2023-10" db="EMBL/GenBank/DDBJ databases">
        <title>Genome of Potential pathogenic bacteria in Crohn's disease.</title>
        <authorList>
            <person name="Rodriguez-Palacios A."/>
        </authorList>
    </citation>
    <scope>NUCLEOTIDE SEQUENCE</scope>
    <source>
        <strain evidence="4">CavFT-hAR62</strain>
    </source>
</reference>
<evidence type="ECO:0000313" key="3">
    <source>
        <dbReference type="EMBL" id="MDU0269730.1"/>
    </source>
</evidence>
<protein>
    <submittedName>
        <fullName evidence="4">Uncharacterized protein</fullName>
    </submittedName>
</protein>
<gene>
    <name evidence="2" type="ORF">RVH45_04750</name>
    <name evidence="3" type="ORF">RVH45_07410</name>
    <name evidence="4" type="ORF">RVH45_17585</name>
</gene>
<dbReference type="RefSeq" id="WP_054350296.1">
    <property type="nucleotide sequence ID" value="NZ_DAWDZS010000056.1"/>
</dbReference>
<keyword evidence="1" id="KW-0812">Transmembrane</keyword>
<accession>A0AAE4LW91</accession>
<comment type="caution">
    <text evidence="4">The sequence shown here is derived from an EMBL/GenBank/DDBJ whole genome shotgun (WGS) entry which is preliminary data.</text>
</comment>
<feature type="transmembrane region" description="Helical" evidence="1">
    <location>
        <begin position="45"/>
        <end position="66"/>
    </location>
</feature>
<evidence type="ECO:0000313" key="2">
    <source>
        <dbReference type="EMBL" id="MDU0269218.1"/>
    </source>
</evidence>
<evidence type="ECO:0000313" key="4">
    <source>
        <dbReference type="EMBL" id="MDU0271669.1"/>
    </source>
</evidence>
<sequence>MEQASMTSAYMWSFVVMAAFFLLAVLIANMILFKPGNTGVTQRRVWFWILAIGTGIISFLINYGIGSGITVPNIQSSYFMHSGIASGVSVVIFIVLGFALSKVFSKSKIGTWF</sequence>
<feature type="transmembrane region" description="Helical" evidence="1">
    <location>
        <begin position="78"/>
        <end position="100"/>
    </location>
</feature>
<dbReference type="Proteomes" id="UP001181086">
    <property type="component" value="Unassembled WGS sequence"/>
</dbReference>